<sequence>ILDQTFLASIVLLFGLKAFSELDNPPTNMTISIIEAARLQSNALA</sequence>
<organism evidence="1 2">
    <name type="scientific">Racocetra persica</name>
    <dbReference type="NCBI Taxonomy" id="160502"/>
    <lineage>
        <taxon>Eukaryota</taxon>
        <taxon>Fungi</taxon>
        <taxon>Fungi incertae sedis</taxon>
        <taxon>Mucoromycota</taxon>
        <taxon>Glomeromycotina</taxon>
        <taxon>Glomeromycetes</taxon>
        <taxon>Diversisporales</taxon>
        <taxon>Gigasporaceae</taxon>
        <taxon>Racocetra</taxon>
    </lineage>
</organism>
<protein>
    <submittedName>
        <fullName evidence="1">14914_t:CDS:1</fullName>
    </submittedName>
</protein>
<evidence type="ECO:0000313" key="2">
    <source>
        <dbReference type="Proteomes" id="UP000789920"/>
    </source>
</evidence>
<reference evidence="1" key="1">
    <citation type="submission" date="2021-06" db="EMBL/GenBank/DDBJ databases">
        <authorList>
            <person name="Kallberg Y."/>
            <person name="Tangrot J."/>
            <person name="Rosling A."/>
        </authorList>
    </citation>
    <scope>NUCLEOTIDE SEQUENCE</scope>
    <source>
        <strain evidence="1">MA461A</strain>
    </source>
</reference>
<name>A0ACA9SRS6_9GLOM</name>
<proteinExistence type="predicted"/>
<dbReference type="EMBL" id="CAJVQC010149731">
    <property type="protein sequence ID" value="CAG8846102.1"/>
    <property type="molecule type" value="Genomic_DNA"/>
</dbReference>
<gene>
    <name evidence="1" type="ORF">RPERSI_LOCUS33967</name>
</gene>
<evidence type="ECO:0000313" key="1">
    <source>
        <dbReference type="EMBL" id="CAG8846102.1"/>
    </source>
</evidence>
<comment type="caution">
    <text evidence="1">The sequence shown here is derived from an EMBL/GenBank/DDBJ whole genome shotgun (WGS) entry which is preliminary data.</text>
</comment>
<dbReference type="Proteomes" id="UP000789920">
    <property type="component" value="Unassembled WGS sequence"/>
</dbReference>
<feature type="non-terminal residue" evidence="1">
    <location>
        <position position="45"/>
    </location>
</feature>
<accession>A0ACA9SRS6</accession>
<feature type="non-terminal residue" evidence="1">
    <location>
        <position position="1"/>
    </location>
</feature>
<keyword evidence="2" id="KW-1185">Reference proteome</keyword>